<gene>
    <name evidence="2" type="ORF">BIW11_04613</name>
</gene>
<dbReference type="EMBL" id="MNPL01025773">
    <property type="protein sequence ID" value="OQR68150.1"/>
    <property type="molecule type" value="Genomic_DNA"/>
</dbReference>
<name>A0A1V9X3E8_9ACAR</name>
<feature type="region of interest" description="Disordered" evidence="1">
    <location>
        <begin position="1"/>
        <end position="33"/>
    </location>
</feature>
<accession>A0A1V9X3E8</accession>
<evidence type="ECO:0000313" key="3">
    <source>
        <dbReference type="Proteomes" id="UP000192247"/>
    </source>
</evidence>
<protein>
    <submittedName>
        <fullName evidence="2">Uncharacterized protein</fullName>
    </submittedName>
</protein>
<reference evidence="2 3" key="1">
    <citation type="journal article" date="2017" name="Gigascience">
        <title>Draft genome of the honey bee ectoparasitic mite, Tropilaelaps mercedesae, is shaped by the parasitic life history.</title>
        <authorList>
            <person name="Dong X."/>
            <person name="Armstrong S.D."/>
            <person name="Xia D."/>
            <person name="Makepeace B.L."/>
            <person name="Darby A.C."/>
            <person name="Kadowaki T."/>
        </authorList>
    </citation>
    <scope>NUCLEOTIDE SEQUENCE [LARGE SCALE GENOMIC DNA]</scope>
    <source>
        <strain evidence="2">Wuxi-XJTLU</strain>
    </source>
</reference>
<proteinExistence type="predicted"/>
<dbReference type="Proteomes" id="UP000192247">
    <property type="component" value="Unassembled WGS sequence"/>
</dbReference>
<evidence type="ECO:0000256" key="1">
    <source>
        <dbReference type="SAM" id="MobiDB-lite"/>
    </source>
</evidence>
<keyword evidence="3" id="KW-1185">Reference proteome</keyword>
<feature type="compositionally biased region" description="Acidic residues" evidence="1">
    <location>
        <begin position="22"/>
        <end position="31"/>
    </location>
</feature>
<organism evidence="2 3">
    <name type="scientific">Tropilaelaps mercedesae</name>
    <dbReference type="NCBI Taxonomy" id="418985"/>
    <lineage>
        <taxon>Eukaryota</taxon>
        <taxon>Metazoa</taxon>
        <taxon>Ecdysozoa</taxon>
        <taxon>Arthropoda</taxon>
        <taxon>Chelicerata</taxon>
        <taxon>Arachnida</taxon>
        <taxon>Acari</taxon>
        <taxon>Parasitiformes</taxon>
        <taxon>Mesostigmata</taxon>
        <taxon>Gamasina</taxon>
        <taxon>Dermanyssoidea</taxon>
        <taxon>Laelapidae</taxon>
        <taxon>Tropilaelaps</taxon>
    </lineage>
</organism>
<comment type="caution">
    <text evidence="2">The sequence shown here is derived from an EMBL/GenBank/DDBJ whole genome shotgun (WGS) entry which is preliminary data.</text>
</comment>
<evidence type="ECO:0000313" key="2">
    <source>
        <dbReference type="EMBL" id="OQR68150.1"/>
    </source>
</evidence>
<dbReference type="AlphaFoldDB" id="A0A1V9X3E8"/>
<sequence length="43" mass="4720">MDLLLAHENQPKDGLPGGGKESDDDDADEWEGVPVELPMVWVD</sequence>
<dbReference type="InParanoid" id="A0A1V9X3E8"/>
<feature type="non-terminal residue" evidence="2">
    <location>
        <position position="43"/>
    </location>
</feature>